<dbReference type="InterPro" id="IPR047928">
    <property type="entry name" value="Perm_prefix_1"/>
</dbReference>
<dbReference type="RefSeq" id="WP_125983170.1">
    <property type="nucleotide sequence ID" value="NZ_NGJS01000002.1"/>
</dbReference>
<gene>
    <name evidence="2" type="ORF">CBF37_02670</name>
</gene>
<dbReference type="Proteomes" id="UP000287857">
    <property type="component" value="Unassembled WGS sequence"/>
</dbReference>
<proteinExistence type="predicted"/>
<feature type="transmembrane region" description="Helical" evidence="1">
    <location>
        <begin position="220"/>
        <end position="242"/>
    </location>
</feature>
<feature type="transmembrane region" description="Helical" evidence="1">
    <location>
        <begin position="134"/>
        <end position="157"/>
    </location>
</feature>
<evidence type="ECO:0000256" key="1">
    <source>
        <dbReference type="SAM" id="Phobius"/>
    </source>
</evidence>
<reference evidence="2 3" key="1">
    <citation type="submission" date="2017-05" db="EMBL/GenBank/DDBJ databases">
        <title>Vagococcus spp. assemblies.</title>
        <authorList>
            <person name="Gulvik C.A."/>
        </authorList>
    </citation>
    <scope>NUCLEOTIDE SEQUENCE [LARGE SCALE GENOMIC DNA]</scope>
    <source>
        <strain evidence="2 3">SS1995</strain>
    </source>
</reference>
<keyword evidence="3" id="KW-1185">Reference proteome</keyword>
<keyword evidence="1" id="KW-0472">Membrane</keyword>
<protein>
    <recommendedName>
        <fullName evidence="4">Beta-carotene 15,15'-monooxygenase</fullName>
    </recommendedName>
</protein>
<evidence type="ECO:0000313" key="2">
    <source>
        <dbReference type="EMBL" id="RSU00218.1"/>
    </source>
</evidence>
<feature type="transmembrane region" description="Helical" evidence="1">
    <location>
        <begin position="301"/>
        <end position="318"/>
    </location>
</feature>
<feature type="transmembrane region" description="Helical" evidence="1">
    <location>
        <begin position="190"/>
        <end position="214"/>
    </location>
</feature>
<dbReference type="NCBIfam" id="NF038403">
    <property type="entry name" value="perm_prefix_1"/>
    <property type="match status" value="1"/>
</dbReference>
<comment type="caution">
    <text evidence="2">The sequence shown here is derived from an EMBL/GenBank/DDBJ whole genome shotgun (WGS) entry which is preliminary data.</text>
</comment>
<sequence>MDTIKSYVNTMFLNLPVTDELIQIKADMLENMEDKYLELKEKGLSDNAAIGQVISEFGNIDEIIEELDIYSSEQKSDKSHTYTEEVAELPVVTINDVESIVKEKRRIGFYVGLGVVLCALGVGGLLTAVSINTLVIGIVWFTLFVAIGVILFISAGFKNSPFEYLNKKFVISKDTKKHVEERKADFQRSFMISICLGVFLCIISVIPLIVTVFIQDRDTPALLVMTALLLIVASFGVLLFTYSGVIEGTYTQLLSSNLAYQPNEDELKKMNRSYKIDAIFWPLLTVLFFIWGFFLPGGFGVSWLVFVIGGIISQIWDVY</sequence>
<dbReference type="EMBL" id="NGJS01000002">
    <property type="protein sequence ID" value="RSU00218.1"/>
    <property type="molecule type" value="Genomic_DNA"/>
</dbReference>
<feature type="transmembrane region" description="Helical" evidence="1">
    <location>
        <begin position="278"/>
        <end position="295"/>
    </location>
</feature>
<evidence type="ECO:0000313" key="3">
    <source>
        <dbReference type="Proteomes" id="UP000287857"/>
    </source>
</evidence>
<keyword evidence="1" id="KW-1133">Transmembrane helix</keyword>
<dbReference type="AlphaFoldDB" id="A0A430A1E3"/>
<accession>A0A430A1E3</accession>
<dbReference type="OrthoDB" id="9815852at2"/>
<evidence type="ECO:0008006" key="4">
    <source>
        <dbReference type="Google" id="ProtNLM"/>
    </source>
</evidence>
<name>A0A430A1E3_9ENTE</name>
<feature type="transmembrane region" description="Helical" evidence="1">
    <location>
        <begin position="107"/>
        <end position="128"/>
    </location>
</feature>
<organism evidence="2 3">
    <name type="scientific">Vagococcus vulneris</name>
    <dbReference type="NCBI Taxonomy" id="1977869"/>
    <lineage>
        <taxon>Bacteria</taxon>
        <taxon>Bacillati</taxon>
        <taxon>Bacillota</taxon>
        <taxon>Bacilli</taxon>
        <taxon>Lactobacillales</taxon>
        <taxon>Enterococcaceae</taxon>
        <taxon>Vagococcus</taxon>
    </lineage>
</organism>
<keyword evidence="1" id="KW-0812">Transmembrane</keyword>